<evidence type="ECO:0000259" key="1">
    <source>
        <dbReference type="Pfam" id="PF07463"/>
    </source>
</evidence>
<dbReference type="SUPFAM" id="SSF54171">
    <property type="entry name" value="DNA-binding domain"/>
    <property type="match status" value="1"/>
</dbReference>
<reference evidence="2" key="1">
    <citation type="journal article" date="2014" name="Front. Microbiol.">
        <title>High frequency of phylogenetically diverse reductive dehalogenase-homologous genes in deep subseafloor sedimentary metagenomes.</title>
        <authorList>
            <person name="Kawai M."/>
            <person name="Futagami T."/>
            <person name="Toyoda A."/>
            <person name="Takaki Y."/>
            <person name="Nishi S."/>
            <person name="Hori S."/>
            <person name="Arai W."/>
            <person name="Tsubouchi T."/>
            <person name="Morono Y."/>
            <person name="Uchiyama I."/>
            <person name="Ito T."/>
            <person name="Fujiyama A."/>
            <person name="Inagaki F."/>
            <person name="Takami H."/>
        </authorList>
    </citation>
    <scope>NUCLEOTIDE SEQUENCE</scope>
    <source>
        <strain evidence="2">Expedition CK06-06</strain>
    </source>
</reference>
<dbReference type="GO" id="GO:0003677">
    <property type="term" value="F:DNA binding"/>
    <property type="evidence" value="ECO:0007669"/>
    <property type="project" value="InterPro"/>
</dbReference>
<protein>
    <recommendedName>
        <fullName evidence="1">NUMOD4 domain-containing protein</fullName>
    </recommendedName>
</protein>
<dbReference type="AlphaFoldDB" id="X0S594"/>
<dbReference type="InterPro" id="IPR036955">
    <property type="entry name" value="AP2/ERF_dom_sf"/>
</dbReference>
<dbReference type="SUPFAM" id="SSF54060">
    <property type="entry name" value="His-Me finger endonucleases"/>
    <property type="match status" value="1"/>
</dbReference>
<dbReference type="InterPro" id="IPR003615">
    <property type="entry name" value="HNH_nuc"/>
</dbReference>
<dbReference type="InterPro" id="IPR044925">
    <property type="entry name" value="His-Me_finger_sf"/>
</dbReference>
<accession>X0S594</accession>
<dbReference type="CDD" id="cd00085">
    <property type="entry name" value="HNHc"/>
    <property type="match status" value="1"/>
</dbReference>
<dbReference type="Gene3D" id="3.90.75.20">
    <property type="match status" value="1"/>
</dbReference>
<dbReference type="GO" id="GO:0016788">
    <property type="term" value="F:hydrolase activity, acting on ester bonds"/>
    <property type="evidence" value="ECO:0007669"/>
    <property type="project" value="InterPro"/>
</dbReference>
<organism evidence="2">
    <name type="scientific">marine sediment metagenome</name>
    <dbReference type="NCBI Taxonomy" id="412755"/>
    <lineage>
        <taxon>unclassified sequences</taxon>
        <taxon>metagenomes</taxon>
        <taxon>ecological metagenomes</taxon>
    </lineage>
</organism>
<dbReference type="InterPro" id="IPR016177">
    <property type="entry name" value="DNA-bd_dom_sf"/>
</dbReference>
<comment type="caution">
    <text evidence="2">The sequence shown here is derived from an EMBL/GenBank/DDBJ whole genome shotgun (WGS) entry which is preliminary data.</text>
</comment>
<dbReference type="EMBL" id="BARS01008260">
    <property type="protein sequence ID" value="GAF76189.1"/>
    <property type="molecule type" value="Genomic_DNA"/>
</dbReference>
<dbReference type="InterPro" id="IPR010902">
    <property type="entry name" value="NUMOD4"/>
</dbReference>
<proteinExistence type="predicted"/>
<dbReference type="Pfam" id="PF07463">
    <property type="entry name" value="NUMOD4"/>
    <property type="match status" value="1"/>
</dbReference>
<evidence type="ECO:0000313" key="2">
    <source>
        <dbReference type="EMBL" id="GAF76189.1"/>
    </source>
</evidence>
<gene>
    <name evidence="2" type="ORF">S01H1_15780</name>
</gene>
<name>X0S594_9ZZZZ</name>
<dbReference type="Gene3D" id="3.30.730.10">
    <property type="entry name" value="AP2/ERF domain"/>
    <property type="match status" value="1"/>
</dbReference>
<feature type="domain" description="NUMOD4" evidence="1">
    <location>
        <begin position="7"/>
        <end position="59"/>
    </location>
</feature>
<sequence>MEELFVSVKGYKGLYEISNIGRVKSLAKTWYVGVGKKRTKPETILKPVLNKNGYLTVVLCDNRKRKTCLVHHLVFDHYCDEQREGREKQVDHRDANKINNYYKNLQIITQRRNVSKGFQQSGRELPTGATLHKQTNKYMSRIRINGENKHLGLFKTAEEASVVYQKALQNIERRVA</sequence>
<dbReference type="GO" id="GO:0003700">
    <property type="term" value="F:DNA-binding transcription factor activity"/>
    <property type="evidence" value="ECO:0007669"/>
    <property type="project" value="InterPro"/>
</dbReference>